<organism evidence="1 2">
    <name type="scientific">Naganishia adeliensis</name>
    <dbReference type="NCBI Taxonomy" id="92952"/>
    <lineage>
        <taxon>Eukaryota</taxon>
        <taxon>Fungi</taxon>
        <taxon>Dikarya</taxon>
        <taxon>Basidiomycota</taxon>
        <taxon>Agaricomycotina</taxon>
        <taxon>Tremellomycetes</taxon>
        <taxon>Filobasidiales</taxon>
        <taxon>Filobasidiaceae</taxon>
        <taxon>Naganishia</taxon>
    </lineage>
</organism>
<reference evidence="1" key="1">
    <citation type="submission" date="2023-04" db="EMBL/GenBank/DDBJ databases">
        <title>Draft Genome sequencing of Naganishia species isolated from polar environments using Oxford Nanopore Technology.</title>
        <authorList>
            <person name="Leo P."/>
            <person name="Venkateswaran K."/>
        </authorList>
    </citation>
    <scope>NUCLEOTIDE SEQUENCE</scope>
    <source>
        <strain evidence="1">MNA-CCFEE 5262</strain>
    </source>
</reference>
<accession>A0ACC2V393</accession>
<evidence type="ECO:0000313" key="1">
    <source>
        <dbReference type="EMBL" id="KAJ9093820.1"/>
    </source>
</evidence>
<proteinExistence type="predicted"/>
<gene>
    <name evidence="1" type="ORF">QFC20_007033</name>
</gene>
<dbReference type="Proteomes" id="UP001230649">
    <property type="component" value="Unassembled WGS sequence"/>
</dbReference>
<sequence length="1018" mass="111390">MITGIGVDILHLSRLRHLVQRRGADRLARRILSAGEMQEFGGLPRKEGEGEQVGEQTRYLASRSVFLPYYVGPWLKNDSRWAAKEALYKAAYPTYKLTWKQISLSKDAGKPILRVTPPPPSKADIEDPQTRNLPPLGEVHDRIHALLRLRLGIEGRSPHADRRINEAVVLQAVLDSIVGHLIDTDHRSLRIIHTLIVLYNIMPPQTPTHPSPFGSIIPSSSVHSRHSSTSSRSTTPDSVFSDTTRLSVTPYKLRHTDVDLAALETPLRPARSKTRKTRQKPTYQPGITAYPLTFPDPRDVYTYHTDPSYITDLLDREHRRVDALPHAAFEGISRHSYVLDTEAEKRVGWLTKQWAKRIDAGEGKLYAHEAFPVVHQDFFAHHLRLLTTLYTEKLARQSRTNRDRTPRALPAPATFGARLGFTNQEQTTYEQIVKWKGELPLNMGQYEHWLAEWGTAQLAQRAGRTALGGRRTSSSSTSTTAGINGTKTTLAGRNAIGAGKRKRSDLTISVPVIVEDPGSARVEPETPVGEELATDRRPEKKRRNHQKAREEERVDDEANETITAGVASSYFPKQQTHASAPITSAFASHSAQQPQSKSAPKPTSRRPKTAETVASTNIKSAAGTPMRLGFTVSKRSMTSSCSSTDGMDKASPFPSPAVRGLVGQALVGAGSLDEELLGLDRSLPGDGLMRQSNGRGSSGNGLMGQGMASAASLGDELMRLVGRTSPVLPPTEERFVTAPSTLIPQPAITQPCNIETTTTTAYIVAESVDPVIDAVPDHKKFGVDFWEAAQQRRVAMIARRKSGHREETSDEESQEVHGMGGRLDSAGLSAGSGAGFGMDGLDAGSPKRQIFRSLSFPKDLATSTPKHAARDFAATGDETTIMLSSPRRPVWEGERTTMGVSSPHRPVWETESYPTELTAKVKEPPMIPTQDADEPIPPAEPPTESFNDLTGLMDDLTRPRALRNSQAAAIRKPGWNVTSSPPADDGASSGFGPSQQIQRMGARAMTMASDLLGQDLYE</sequence>
<keyword evidence="2" id="KW-1185">Reference proteome</keyword>
<name>A0ACC2V393_9TREE</name>
<dbReference type="EMBL" id="JASBWS010000147">
    <property type="protein sequence ID" value="KAJ9093820.1"/>
    <property type="molecule type" value="Genomic_DNA"/>
</dbReference>
<comment type="caution">
    <text evidence="1">The sequence shown here is derived from an EMBL/GenBank/DDBJ whole genome shotgun (WGS) entry which is preliminary data.</text>
</comment>
<protein>
    <submittedName>
        <fullName evidence="1">Uncharacterized protein</fullName>
    </submittedName>
</protein>
<evidence type="ECO:0000313" key="2">
    <source>
        <dbReference type="Proteomes" id="UP001230649"/>
    </source>
</evidence>